<proteinExistence type="predicted"/>
<dbReference type="AlphaFoldDB" id="A0A841E2J0"/>
<keyword evidence="3" id="KW-1185">Reference proteome</keyword>
<dbReference type="Proteomes" id="UP000558997">
    <property type="component" value="Unassembled WGS sequence"/>
</dbReference>
<dbReference type="Gene3D" id="1.10.8.1050">
    <property type="entry name" value="Antitoxin VbhA-like"/>
    <property type="match status" value="1"/>
</dbReference>
<feature type="domain" description="Antitoxin VbhA" evidence="1">
    <location>
        <begin position="23"/>
        <end position="67"/>
    </location>
</feature>
<protein>
    <recommendedName>
        <fullName evidence="1">Antitoxin VbhA domain-containing protein</fullName>
    </recommendedName>
</protein>
<evidence type="ECO:0000313" key="3">
    <source>
        <dbReference type="Proteomes" id="UP000558997"/>
    </source>
</evidence>
<gene>
    <name evidence="2" type="ORF">HDA44_004939</name>
</gene>
<reference evidence="2 3" key="1">
    <citation type="submission" date="2020-08" db="EMBL/GenBank/DDBJ databases">
        <title>Sequencing the genomes of 1000 actinobacteria strains.</title>
        <authorList>
            <person name="Klenk H.-P."/>
        </authorList>
    </citation>
    <scope>NUCLEOTIDE SEQUENCE [LARGE SCALE GENOMIC DNA]</scope>
    <source>
        <strain evidence="2 3">DSM 17294</strain>
    </source>
</reference>
<evidence type="ECO:0000313" key="2">
    <source>
        <dbReference type="EMBL" id="MBB5981598.1"/>
    </source>
</evidence>
<accession>A0A841E2J0</accession>
<evidence type="ECO:0000259" key="1">
    <source>
        <dbReference type="Pfam" id="PF18495"/>
    </source>
</evidence>
<dbReference type="EMBL" id="JACHNF010000001">
    <property type="protein sequence ID" value="MBB5981598.1"/>
    <property type="molecule type" value="Genomic_DNA"/>
</dbReference>
<dbReference type="RefSeq" id="WP_184838217.1">
    <property type="nucleotide sequence ID" value="NZ_BAAAVN010000024.1"/>
</dbReference>
<comment type="caution">
    <text evidence="2">The sequence shown here is derived from an EMBL/GenBank/DDBJ whole genome shotgun (WGS) entry which is preliminary data.</text>
</comment>
<dbReference type="InterPro" id="IPR033788">
    <property type="entry name" value="VbhA-like"/>
</dbReference>
<dbReference type="Pfam" id="PF18495">
    <property type="entry name" value="VbhA"/>
    <property type="match status" value="1"/>
</dbReference>
<dbReference type="CDD" id="cd11586">
    <property type="entry name" value="VbhA_like"/>
    <property type="match status" value="1"/>
</dbReference>
<dbReference type="InterPro" id="IPR041535">
    <property type="entry name" value="VbhA"/>
</dbReference>
<dbReference type="InterPro" id="IPR043038">
    <property type="entry name" value="VbhA_sf"/>
</dbReference>
<sequence length="76" mass="8713">MAYQPCRYVQRWPELFEPLDDAQKQRVSDALANNRLEGWEPQRDDVADLVDCELGRIDVAEYVRRTMTKVTGGGAV</sequence>
<name>A0A841E2J0_9ACTN</name>
<organism evidence="2 3">
    <name type="scientific">Kribbella solani</name>
    <dbReference type="NCBI Taxonomy" id="236067"/>
    <lineage>
        <taxon>Bacteria</taxon>
        <taxon>Bacillati</taxon>
        <taxon>Actinomycetota</taxon>
        <taxon>Actinomycetes</taxon>
        <taxon>Propionibacteriales</taxon>
        <taxon>Kribbellaceae</taxon>
        <taxon>Kribbella</taxon>
    </lineage>
</organism>